<evidence type="ECO:0000256" key="2">
    <source>
        <dbReference type="ARBA" id="ARBA00008114"/>
    </source>
</evidence>
<evidence type="ECO:0000256" key="8">
    <source>
        <dbReference type="SAM" id="Phobius"/>
    </source>
</evidence>
<dbReference type="Gene3D" id="1.20.1510.10">
    <property type="entry name" value="Cation efflux protein transmembrane domain"/>
    <property type="match status" value="1"/>
</dbReference>
<reference evidence="11" key="1">
    <citation type="journal article" date="2021" name="PeerJ">
        <title>Extensive microbial diversity within the chicken gut microbiome revealed by metagenomics and culture.</title>
        <authorList>
            <person name="Gilroy R."/>
            <person name="Ravi A."/>
            <person name="Getino M."/>
            <person name="Pursley I."/>
            <person name="Horton D.L."/>
            <person name="Alikhan N.F."/>
            <person name="Baker D."/>
            <person name="Gharbi K."/>
            <person name="Hall N."/>
            <person name="Watson M."/>
            <person name="Adriaenssens E.M."/>
            <person name="Foster-Nyarko E."/>
            <person name="Jarju S."/>
            <person name="Secka A."/>
            <person name="Antonio M."/>
            <person name="Oren A."/>
            <person name="Chaudhuri R.R."/>
            <person name="La Ragione R."/>
            <person name="Hildebrand F."/>
            <person name="Pallen M.J."/>
        </authorList>
    </citation>
    <scope>NUCLEOTIDE SEQUENCE</scope>
    <source>
        <strain evidence="11">ChiGjej2B2-19336</strain>
    </source>
</reference>
<feature type="transmembrane region" description="Helical" evidence="8">
    <location>
        <begin position="223"/>
        <end position="241"/>
    </location>
</feature>
<keyword evidence="3" id="KW-0813">Transport</keyword>
<comment type="similarity">
    <text evidence="2">Belongs to the cation diffusion facilitator (CDF) transporter (TC 2.A.4) family.</text>
</comment>
<feature type="domain" description="Cation efflux protein cytoplasmic" evidence="10">
    <location>
        <begin position="255"/>
        <end position="329"/>
    </location>
</feature>
<dbReference type="InterPro" id="IPR027470">
    <property type="entry name" value="Cation_efflux_CTD"/>
</dbReference>
<proteinExistence type="inferred from homology"/>
<dbReference type="AlphaFoldDB" id="A0A921ATL5"/>
<dbReference type="EMBL" id="DYZA01000024">
    <property type="protein sequence ID" value="HJD96252.1"/>
    <property type="molecule type" value="Genomic_DNA"/>
</dbReference>
<evidence type="ECO:0000256" key="5">
    <source>
        <dbReference type="ARBA" id="ARBA00022989"/>
    </source>
</evidence>
<dbReference type="Proteomes" id="UP000698963">
    <property type="component" value="Unassembled WGS sequence"/>
</dbReference>
<dbReference type="RefSeq" id="WP_304120447.1">
    <property type="nucleotide sequence ID" value="NZ_DYZA01000024.1"/>
</dbReference>
<evidence type="ECO:0000256" key="3">
    <source>
        <dbReference type="ARBA" id="ARBA00022448"/>
    </source>
</evidence>
<dbReference type="GO" id="GO:0005886">
    <property type="term" value="C:plasma membrane"/>
    <property type="evidence" value="ECO:0007669"/>
    <property type="project" value="TreeGrafter"/>
</dbReference>
<dbReference type="GO" id="GO:0015093">
    <property type="term" value="F:ferrous iron transmembrane transporter activity"/>
    <property type="evidence" value="ECO:0007669"/>
    <property type="project" value="TreeGrafter"/>
</dbReference>
<feature type="domain" description="Cation efflux protein cytoplasmic" evidence="10">
    <location>
        <begin position="351"/>
        <end position="406"/>
    </location>
</feature>
<dbReference type="Pfam" id="PF01545">
    <property type="entry name" value="Cation_efflux"/>
    <property type="match status" value="1"/>
</dbReference>
<sequence>MDNDKLQQAALSGAESVEEEGQRLERLAEEQAALADAAKKKAAFSSVLWSALLTVIKLAAGLSTNSLGLLSEALHSTLDFVAAGITCLAVRISARPADERHPYGHGKAESLAALAETALLIVTCAWIVMEAVERLFFGAGPVEPSWWAFAVVIISLAVDISRSAMLRRVAREHRSQALEADAMHFTTDIWSSAVVLAGLVCVALAAFVEPDSLLHTVLTRADAVAALGVAGIVLMVSWHMARNAVLTLMDGGMGEEARRVRAALASGAPAYAARSVRVRESGARHFVDLVVSAPSSFRVDTAHEVSTMLENIVRGVLPDAETTVHVEPEEENRRDFYATSYRLAAVHRLMIHNLRLVVQEDGMHVEVHIELPDDMPLAEAHAKVTAYEGDLRKRVGAVYVVSHMEPRGSRARGSAPVSLEKVTQAVEEALAASPLHDAHHLHVHTGEEGTSVTFHCRSCASTVGEGHSLATRLEADIRARLPELGQIVIHVEPEAGR</sequence>
<accession>A0A921ATL5</accession>
<dbReference type="Gene3D" id="3.30.70.1350">
    <property type="entry name" value="Cation efflux protein, cytoplasmic domain"/>
    <property type="match status" value="3"/>
</dbReference>
<dbReference type="InterPro" id="IPR027469">
    <property type="entry name" value="Cation_efflux_TMD_sf"/>
</dbReference>
<dbReference type="GO" id="GO:0006882">
    <property type="term" value="P:intracellular zinc ion homeostasis"/>
    <property type="evidence" value="ECO:0007669"/>
    <property type="project" value="TreeGrafter"/>
</dbReference>
<comment type="caution">
    <text evidence="11">The sequence shown here is derived from an EMBL/GenBank/DDBJ whole genome shotgun (WGS) entry which is preliminary data.</text>
</comment>
<dbReference type="NCBIfam" id="TIGR01297">
    <property type="entry name" value="CDF"/>
    <property type="match status" value="1"/>
</dbReference>
<feature type="transmembrane region" description="Helical" evidence="8">
    <location>
        <begin position="185"/>
        <end position="208"/>
    </location>
</feature>
<keyword evidence="4 8" id="KW-0812">Transmembrane</keyword>
<evidence type="ECO:0000313" key="11">
    <source>
        <dbReference type="EMBL" id="HJD96252.1"/>
    </source>
</evidence>
<dbReference type="PANTHER" id="PTHR43840:SF15">
    <property type="entry name" value="MITOCHONDRIAL METAL TRANSPORTER 1-RELATED"/>
    <property type="match status" value="1"/>
</dbReference>
<dbReference type="Pfam" id="PF16916">
    <property type="entry name" value="ZT_dimer"/>
    <property type="match status" value="3"/>
</dbReference>
<keyword evidence="5 8" id="KW-1133">Transmembrane helix</keyword>
<dbReference type="PANTHER" id="PTHR43840">
    <property type="entry name" value="MITOCHONDRIAL METAL TRANSPORTER 1-RELATED"/>
    <property type="match status" value="1"/>
</dbReference>
<evidence type="ECO:0000259" key="9">
    <source>
        <dbReference type="Pfam" id="PF01545"/>
    </source>
</evidence>
<evidence type="ECO:0000313" key="12">
    <source>
        <dbReference type="Proteomes" id="UP000698963"/>
    </source>
</evidence>
<evidence type="ECO:0000256" key="6">
    <source>
        <dbReference type="ARBA" id="ARBA00023136"/>
    </source>
</evidence>
<dbReference type="GO" id="GO:0015341">
    <property type="term" value="F:zinc efflux antiporter activity"/>
    <property type="evidence" value="ECO:0007669"/>
    <property type="project" value="TreeGrafter"/>
</dbReference>
<keyword evidence="6 8" id="KW-0472">Membrane</keyword>
<comment type="subcellular location">
    <subcellularLocation>
        <location evidence="1">Membrane</location>
        <topology evidence="1">Multi-pass membrane protein</topology>
    </subcellularLocation>
</comment>
<evidence type="ECO:0000256" key="7">
    <source>
        <dbReference type="SAM" id="MobiDB-lite"/>
    </source>
</evidence>
<protein>
    <submittedName>
        <fullName evidence="11">Cation-efflux pump</fullName>
    </submittedName>
</protein>
<evidence type="ECO:0000259" key="10">
    <source>
        <dbReference type="Pfam" id="PF16916"/>
    </source>
</evidence>
<feature type="transmembrane region" description="Helical" evidence="8">
    <location>
        <begin position="111"/>
        <end position="129"/>
    </location>
</feature>
<feature type="transmembrane region" description="Helical" evidence="8">
    <location>
        <begin position="145"/>
        <end position="164"/>
    </location>
</feature>
<feature type="region of interest" description="Disordered" evidence="7">
    <location>
        <begin position="1"/>
        <end position="22"/>
    </location>
</feature>
<name>A0A921ATL5_9BACT</name>
<evidence type="ECO:0000256" key="4">
    <source>
        <dbReference type="ARBA" id="ARBA00022692"/>
    </source>
</evidence>
<dbReference type="InterPro" id="IPR050291">
    <property type="entry name" value="CDF_Transporter"/>
</dbReference>
<organism evidence="11 12">
    <name type="scientific">Mailhella massiliensis</name>
    <dbReference type="NCBI Taxonomy" id="1903261"/>
    <lineage>
        <taxon>Bacteria</taxon>
        <taxon>Pseudomonadati</taxon>
        <taxon>Thermodesulfobacteriota</taxon>
        <taxon>Desulfovibrionia</taxon>
        <taxon>Desulfovibrionales</taxon>
        <taxon>Desulfovibrionaceae</taxon>
        <taxon>Mailhella</taxon>
    </lineage>
</organism>
<evidence type="ECO:0000256" key="1">
    <source>
        <dbReference type="ARBA" id="ARBA00004141"/>
    </source>
</evidence>
<reference evidence="11" key="2">
    <citation type="submission" date="2021-09" db="EMBL/GenBank/DDBJ databases">
        <authorList>
            <person name="Gilroy R."/>
        </authorList>
    </citation>
    <scope>NUCLEOTIDE SEQUENCE</scope>
    <source>
        <strain evidence="11">ChiGjej2B2-19336</strain>
    </source>
</reference>
<dbReference type="GO" id="GO:0015086">
    <property type="term" value="F:cadmium ion transmembrane transporter activity"/>
    <property type="evidence" value="ECO:0007669"/>
    <property type="project" value="TreeGrafter"/>
</dbReference>
<dbReference type="InterPro" id="IPR002524">
    <property type="entry name" value="Cation_efflux"/>
</dbReference>
<dbReference type="InterPro" id="IPR058533">
    <property type="entry name" value="Cation_efflux_TM"/>
</dbReference>
<dbReference type="SUPFAM" id="SSF161111">
    <property type="entry name" value="Cation efflux protein transmembrane domain-like"/>
    <property type="match status" value="1"/>
</dbReference>
<feature type="domain" description="Cation efflux protein cytoplasmic" evidence="10">
    <location>
        <begin position="426"/>
        <end position="494"/>
    </location>
</feature>
<feature type="domain" description="Cation efflux protein transmembrane" evidence="9">
    <location>
        <begin position="44"/>
        <end position="249"/>
    </location>
</feature>
<dbReference type="InterPro" id="IPR036837">
    <property type="entry name" value="Cation_efflux_CTD_sf"/>
</dbReference>
<dbReference type="SUPFAM" id="SSF160240">
    <property type="entry name" value="Cation efflux protein cytoplasmic domain-like"/>
    <property type="match status" value="3"/>
</dbReference>
<gene>
    <name evidence="11" type="ORF">K8W16_01210</name>
</gene>